<evidence type="ECO:0000313" key="1">
    <source>
        <dbReference type="EMBL" id="PFX33593.1"/>
    </source>
</evidence>
<dbReference type="AlphaFoldDB" id="A0A2B4SWW8"/>
<evidence type="ECO:0000313" key="2">
    <source>
        <dbReference type="Proteomes" id="UP000225706"/>
    </source>
</evidence>
<organism evidence="1 2">
    <name type="scientific">Stylophora pistillata</name>
    <name type="common">Smooth cauliflower coral</name>
    <dbReference type="NCBI Taxonomy" id="50429"/>
    <lineage>
        <taxon>Eukaryota</taxon>
        <taxon>Metazoa</taxon>
        <taxon>Cnidaria</taxon>
        <taxon>Anthozoa</taxon>
        <taxon>Hexacorallia</taxon>
        <taxon>Scleractinia</taxon>
        <taxon>Astrocoeniina</taxon>
        <taxon>Pocilloporidae</taxon>
        <taxon>Stylophora</taxon>
    </lineage>
</organism>
<protein>
    <submittedName>
        <fullName evidence="1">Uncharacterized protein</fullName>
    </submittedName>
</protein>
<accession>A0A2B4SWW8</accession>
<name>A0A2B4SWW8_STYPI</name>
<sequence>MKDYCIYDILHKACREFSTTCHRSIIKDTISVKVIKQTFKWNRTMEQIQTMISPLTEILRLKKPQPIQPPVAAIIARRCNPVGSVAEQHCIIEEPSLHVARSGTIVLAAGELDRGHLFSAGSMGSSDDPRGRCETLKTTAVVHPERALKSKPAVIHEENGPVNLKLSRSKSVDTGVSMMIYDDLNRDLYLKHDKNPPRIHSSKSE</sequence>
<reference evidence="2" key="1">
    <citation type="journal article" date="2017" name="bioRxiv">
        <title>Comparative analysis of the genomes of Stylophora pistillata and Acropora digitifera provides evidence for extensive differences between species of corals.</title>
        <authorList>
            <person name="Voolstra C.R."/>
            <person name="Li Y."/>
            <person name="Liew Y.J."/>
            <person name="Baumgarten S."/>
            <person name="Zoccola D."/>
            <person name="Flot J.-F."/>
            <person name="Tambutte S."/>
            <person name="Allemand D."/>
            <person name="Aranda M."/>
        </authorList>
    </citation>
    <scope>NUCLEOTIDE SEQUENCE [LARGE SCALE GENOMIC DNA]</scope>
</reference>
<keyword evidence="2" id="KW-1185">Reference proteome</keyword>
<dbReference type="Proteomes" id="UP000225706">
    <property type="component" value="Unassembled WGS sequence"/>
</dbReference>
<dbReference type="OrthoDB" id="6151005at2759"/>
<comment type="caution">
    <text evidence="1">The sequence shown here is derived from an EMBL/GenBank/DDBJ whole genome shotgun (WGS) entry which is preliminary data.</text>
</comment>
<gene>
    <name evidence="1" type="ORF">AWC38_SpisGene1521</name>
</gene>
<dbReference type="EMBL" id="LSMT01000010">
    <property type="protein sequence ID" value="PFX33593.1"/>
    <property type="molecule type" value="Genomic_DNA"/>
</dbReference>
<proteinExistence type="predicted"/>